<reference evidence="1 2" key="1">
    <citation type="submission" date="2022-05" db="EMBL/GenBank/DDBJ databases">
        <title>Genome Sequencing of Bee-Associated Microbes.</title>
        <authorList>
            <person name="Dunlap C."/>
        </authorList>
    </citation>
    <scope>NUCLEOTIDE SEQUENCE [LARGE SCALE GENOMIC DNA]</scope>
    <source>
        <strain evidence="1 2">NRRL B-14421</strain>
    </source>
</reference>
<dbReference type="EMBL" id="JAMDMX010000082">
    <property type="protein sequence ID" value="MCY9695892.1"/>
    <property type="molecule type" value="Genomic_DNA"/>
</dbReference>
<keyword evidence="2" id="KW-1185">Reference proteome</keyword>
<accession>A0ABT4GI67</accession>
<sequence>MFTANELDYLESLSGVNPIQQDIDAFKQKGKLDDLEETGLNRDKYLDFSEARVRQFAPCLSEYGGILDPDDGKEHEYATAAFVKAGAILLANDRCKDLKNQILLAMDWASTCLGENKVPDDHADFTTHMLVRAYQLLAPIVDKERSDSWKASLSNVEPEVMYCQTQRSFPDIRTIRNWATYAMHGEMMRLKEGFTDSMAFIDKYLKPQMPRFTREGLYRDPNIPVAYDLAARQQLSGLIDAGYNGEWKTFLETQLRKGAQTMLFMQSTTGGTSCGGRSNQIIWNELTFANLCEREASLYAKEGDQEWAGIFKRAARKALQSILRWIEDPTQFRLLKNRFDSGLRNGWEFYAYYSTYSLYAAQIAASCFESADDSISEKATPADLGGYVVPIKSFNRIYATSRPQQGGYHLMMDTAAQMGHDATGWVRLHKADYLEETALSMGIGGLNGNIHLNYFVAKQIIPRPHTPAAIGLTWRDAHGTWHRLANYGRRKHETFHSLNEDGAPTHPEKLHWHALLESGEENGDALSFKLRYESTGLQLINDMDLRSPDEDQHPAILRAIGDLMPRPGIEGVAAITESYRIAHDGVTTAWSVEAAEDTELSAIGVTVPVLVTNGTDETVIRVDGNKLFVLYSNAIYAIQPEGETGDVELELLPGLMPNRNGNYRLAQWIRKDAQKEIKLHFSLEQAEIL</sequence>
<evidence type="ECO:0000313" key="1">
    <source>
        <dbReference type="EMBL" id="MCY9695892.1"/>
    </source>
</evidence>
<dbReference type="Proteomes" id="UP001527099">
    <property type="component" value="Unassembled WGS sequence"/>
</dbReference>
<dbReference type="RefSeq" id="WP_268617055.1">
    <property type="nucleotide sequence ID" value="NZ_JAMDMX010000082.1"/>
</dbReference>
<comment type="caution">
    <text evidence="1">The sequence shown here is derived from an EMBL/GenBank/DDBJ whole genome shotgun (WGS) entry which is preliminary data.</text>
</comment>
<proteinExistence type="predicted"/>
<gene>
    <name evidence="1" type="ORF">M5X19_23730</name>
</gene>
<name>A0ABT4GI67_9BACL</name>
<organism evidence="1 2">
    <name type="scientific">Paenibacillus alginolyticus</name>
    <dbReference type="NCBI Taxonomy" id="59839"/>
    <lineage>
        <taxon>Bacteria</taxon>
        <taxon>Bacillati</taxon>
        <taxon>Bacillota</taxon>
        <taxon>Bacilli</taxon>
        <taxon>Bacillales</taxon>
        <taxon>Paenibacillaceae</taxon>
        <taxon>Paenibacillus</taxon>
    </lineage>
</organism>
<protein>
    <submittedName>
        <fullName evidence="1">Uncharacterized protein</fullName>
    </submittedName>
</protein>
<evidence type="ECO:0000313" key="2">
    <source>
        <dbReference type="Proteomes" id="UP001527099"/>
    </source>
</evidence>